<dbReference type="EMBL" id="KB932204">
    <property type="protein sequence ID" value="KCV70550.1"/>
    <property type="molecule type" value="Genomic_DNA"/>
</dbReference>
<evidence type="ECO:0000313" key="4">
    <source>
        <dbReference type="Proteomes" id="UP000030693"/>
    </source>
</evidence>
<dbReference type="InterPro" id="IPR002018">
    <property type="entry name" value="CarbesteraseB"/>
</dbReference>
<sequence length="282" mass="30740">MEEALAGQVAAMKHLPLDYPLSAFMPLLPTVDGVDLPDQPYNVVMAGRHHPVPVIMGTTADEVKLYIHMAWPNPVSAAEYRAAMRVLFKGNATEVLAEYPPVSGDNRSVMSVVGTHYVFSCPQRKFSRGLAAAGLAGPNSVFHYIHDQAWSFPGWEPNFSFCNGASCHGVDLPYYFNTATLMFDVTAPEQQLFRHIAGYFGNFVHTGNPNNGGGRGGSSPSSPATAWPGHSQTSDRYVVFTAPTPYSLSGYLQHECDFFDGIGYDPERVSRVANYLLSGIRA</sequence>
<dbReference type="Proteomes" id="UP000030693">
    <property type="component" value="Unassembled WGS sequence"/>
</dbReference>
<gene>
    <name evidence="3" type="ORF">H696_02896</name>
</gene>
<feature type="region of interest" description="Disordered" evidence="1">
    <location>
        <begin position="210"/>
        <end position="231"/>
    </location>
</feature>
<dbReference type="OMA" id="CSEEAIM"/>
<dbReference type="SUPFAM" id="SSF53474">
    <property type="entry name" value="alpha/beta-Hydrolases"/>
    <property type="match status" value="1"/>
</dbReference>
<dbReference type="Pfam" id="PF00135">
    <property type="entry name" value="COesterase"/>
    <property type="match status" value="1"/>
</dbReference>
<organism evidence="3">
    <name type="scientific">Fonticula alba</name>
    <name type="common">Slime mold</name>
    <dbReference type="NCBI Taxonomy" id="691883"/>
    <lineage>
        <taxon>Eukaryota</taxon>
        <taxon>Rotosphaerida</taxon>
        <taxon>Fonticulaceae</taxon>
        <taxon>Fonticula</taxon>
    </lineage>
</organism>
<protein>
    <recommendedName>
        <fullName evidence="2">Carboxylesterase type B domain-containing protein</fullName>
    </recommendedName>
</protein>
<dbReference type="PANTHER" id="PTHR45570">
    <property type="entry name" value="CARBOXYLIC ESTER HYDROLASE"/>
    <property type="match status" value="1"/>
</dbReference>
<dbReference type="STRING" id="691883.A0A058Z8I1"/>
<reference evidence="3" key="1">
    <citation type="submission" date="2013-04" db="EMBL/GenBank/DDBJ databases">
        <title>The Genome Sequence of Fonticula alba ATCC 38817.</title>
        <authorList>
            <consortium name="The Broad Institute Genomics Platform"/>
            <person name="Russ C."/>
            <person name="Cuomo C."/>
            <person name="Burger G."/>
            <person name="Gray M.W."/>
            <person name="Holland P.W.H."/>
            <person name="King N."/>
            <person name="Lang F.B.F."/>
            <person name="Roger A.J."/>
            <person name="Ruiz-Trillo I."/>
            <person name="Brown M."/>
            <person name="Walker B."/>
            <person name="Young S."/>
            <person name="Zeng Q."/>
            <person name="Gargeya S."/>
            <person name="Fitzgerald M."/>
            <person name="Haas B."/>
            <person name="Abouelleil A."/>
            <person name="Allen A.W."/>
            <person name="Alvarado L."/>
            <person name="Arachchi H.M."/>
            <person name="Berlin A.M."/>
            <person name="Chapman S.B."/>
            <person name="Gainer-Dewar J."/>
            <person name="Goldberg J."/>
            <person name="Griggs A."/>
            <person name="Gujja S."/>
            <person name="Hansen M."/>
            <person name="Howarth C."/>
            <person name="Imamovic A."/>
            <person name="Ireland A."/>
            <person name="Larimer J."/>
            <person name="McCowan C."/>
            <person name="Murphy C."/>
            <person name="Pearson M."/>
            <person name="Poon T.W."/>
            <person name="Priest M."/>
            <person name="Roberts A."/>
            <person name="Saif S."/>
            <person name="Shea T."/>
            <person name="Sisk P."/>
            <person name="Sykes S."/>
            <person name="Wortman J."/>
            <person name="Nusbaum C."/>
            <person name="Birren B."/>
        </authorList>
    </citation>
    <scope>NUCLEOTIDE SEQUENCE [LARGE SCALE GENOMIC DNA]</scope>
    <source>
        <strain evidence="3">ATCC 38817</strain>
    </source>
</reference>
<dbReference type="AlphaFoldDB" id="A0A058Z8I1"/>
<feature type="domain" description="Carboxylesterase type B" evidence="2">
    <location>
        <begin position="17"/>
        <end position="258"/>
    </location>
</feature>
<name>A0A058Z8I1_FONAL</name>
<dbReference type="PANTHER" id="PTHR45570:SF1">
    <property type="entry name" value="CARBOXYLIC ESTER HYDROLASE"/>
    <property type="match status" value="1"/>
</dbReference>
<dbReference type="Gene3D" id="3.40.50.1820">
    <property type="entry name" value="alpha/beta hydrolase"/>
    <property type="match status" value="1"/>
</dbReference>
<accession>A0A058Z8I1</accession>
<dbReference type="OrthoDB" id="408631at2759"/>
<dbReference type="GeneID" id="20527621"/>
<dbReference type="eggNOG" id="KOG4389">
    <property type="taxonomic scope" value="Eukaryota"/>
</dbReference>
<keyword evidence="4" id="KW-1185">Reference proteome</keyword>
<proteinExistence type="predicted"/>
<dbReference type="InterPro" id="IPR029058">
    <property type="entry name" value="AB_hydrolase_fold"/>
</dbReference>
<evidence type="ECO:0000313" key="3">
    <source>
        <dbReference type="EMBL" id="KCV70550.1"/>
    </source>
</evidence>
<evidence type="ECO:0000256" key="1">
    <source>
        <dbReference type="SAM" id="MobiDB-lite"/>
    </source>
</evidence>
<dbReference type="RefSeq" id="XP_009495066.1">
    <property type="nucleotide sequence ID" value="XM_009496791.1"/>
</dbReference>
<evidence type="ECO:0000259" key="2">
    <source>
        <dbReference type="Pfam" id="PF00135"/>
    </source>
</evidence>